<evidence type="ECO:0000313" key="3">
    <source>
        <dbReference type="Proteomes" id="UP001165561"/>
    </source>
</evidence>
<dbReference type="EMBL" id="JARACI010000761">
    <property type="protein sequence ID" value="MDD9206050.1"/>
    <property type="molecule type" value="Genomic_DNA"/>
</dbReference>
<dbReference type="SMART" id="SM00155">
    <property type="entry name" value="PLDc"/>
    <property type="match status" value="2"/>
</dbReference>
<dbReference type="Pfam" id="PF13091">
    <property type="entry name" value="PLDc_2"/>
    <property type="match status" value="2"/>
</dbReference>
<feature type="domain" description="PLD phosphodiesterase" evidence="1">
    <location>
        <begin position="329"/>
        <end position="356"/>
    </location>
</feature>
<dbReference type="PROSITE" id="PS50035">
    <property type="entry name" value="PLD"/>
    <property type="match status" value="2"/>
</dbReference>
<dbReference type="Proteomes" id="UP001165561">
    <property type="component" value="Unassembled WGS sequence"/>
</dbReference>
<proteinExistence type="predicted"/>
<evidence type="ECO:0000313" key="2">
    <source>
        <dbReference type="EMBL" id="MDD9206050.1"/>
    </source>
</evidence>
<dbReference type="PANTHER" id="PTHR21248:SF22">
    <property type="entry name" value="PHOSPHOLIPASE D"/>
    <property type="match status" value="1"/>
</dbReference>
<keyword evidence="3" id="KW-1185">Reference proteome</keyword>
<reference evidence="2" key="1">
    <citation type="submission" date="2023-02" db="EMBL/GenBank/DDBJ databases">
        <title>Georgenia sp.10Sc9-8, isolated from a soil sample collected from the Taklamakan desert.</title>
        <authorList>
            <person name="Liu S."/>
        </authorList>
    </citation>
    <scope>NUCLEOTIDE SEQUENCE</scope>
    <source>
        <strain evidence="2">10Sc9-8</strain>
    </source>
</reference>
<dbReference type="PANTHER" id="PTHR21248">
    <property type="entry name" value="CARDIOLIPIN SYNTHASE"/>
    <property type="match status" value="1"/>
</dbReference>
<name>A0ABT5TY24_9MICO</name>
<dbReference type="Gene3D" id="3.30.870.10">
    <property type="entry name" value="Endonuclease Chain A"/>
    <property type="match status" value="2"/>
</dbReference>
<dbReference type="InterPro" id="IPR001736">
    <property type="entry name" value="PLipase_D/transphosphatidylase"/>
</dbReference>
<comment type="caution">
    <text evidence="2">The sequence shown here is derived from an EMBL/GenBank/DDBJ whole genome shotgun (WGS) entry which is preliminary data.</text>
</comment>
<organism evidence="2 3">
    <name type="scientific">Georgenia halotolerans</name>
    <dbReference type="NCBI Taxonomy" id="3028317"/>
    <lineage>
        <taxon>Bacteria</taxon>
        <taxon>Bacillati</taxon>
        <taxon>Actinomycetota</taxon>
        <taxon>Actinomycetes</taxon>
        <taxon>Micrococcales</taxon>
        <taxon>Bogoriellaceae</taxon>
        <taxon>Georgenia</taxon>
    </lineage>
</organism>
<accession>A0ABT5TY24</accession>
<protein>
    <submittedName>
        <fullName evidence="2">Phospholipase D-like domain-containing protein</fullName>
    </submittedName>
</protein>
<sequence length="416" mass="46855">MSPLPIAMDAVPRVLKWAVGGLVGVQATVISTLVVADMVRRRRVPPPRLRHTPPTTVPVADSSVTTYTSGGDLYAAMLSAVQEARTSVYFETFIWKDDAWGQRLKDALVDAARRGVQVHVVFDGFANLVVPRSFLRFPDLPTLHVLRFPTVRPGVLTLNVRKTGRDHRKLLVVDGRTGFVGGFNIGSRYESTWRDTHLRVEGPSVWELENAFADFWNDFRDDQPEIPDTGAAEWDARVRAARNAPNRLLFPVRGLYLEAIDRARERVYITQGYFIPDSEILRSLVTTARRGVDVRVLMPEASNHVVADWVARSYWSELLRAGVRLFLYQGAMVHAKTATVDGRWTTVGSANIDRLSLLGNYEVNLELYDADLAALMEKIFATDLDNTRELTLEEWERRGLLPRLAERVLRPLGPLV</sequence>
<dbReference type="InterPro" id="IPR025202">
    <property type="entry name" value="PLD-like_dom"/>
</dbReference>
<dbReference type="CDD" id="cd09110">
    <property type="entry name" value="PLDc_CLS_1"/>
    <property type="match status" value="1"/>
</dbReference>
<feature type="domain" description="PLD phosphodiesterase" evidence="1">
    <location>
        <begin position="162"/>
        <end position="189"/>
    </location>
</feature>
<dbReference type="SUPFAM" id="SSF56024">
    <property type="entry name" value="Phospholipase D/nuclease"/>
    <property type="match status" value="2"/>
</dbReference>
<evidence type="ECO:0000259" key="1">
    <source>
        <dbReference type="PROSITE" id="PS50035"/>
    </source>
</evidence>
<dbReference type="CDD" id="cd09112">
    <property type="entry name" value="PLDc_CLS_2"/>
    <property type="match status" value="1"/>
</dbReference>
<gene>
    <name evidence="2" type="ORF">PU560_06140</name>
</gene>